<feature type="chain" id="PRO_5040839898" evidence="2">
    <location>
        <begin position="18"/>
        <end position="420"/>
    </location>
</feature>
<dbReference type="InterPro" id="IPR036364">
    <property type="entry name" value="SEA_dom_sf"/>
</dbReference>
<comment type="caution">
    <text evidence="4">The sequence shown here is derived from an EMBL/GenBank/DDBJ whole genome shotgun (WGS) entry which is preliminary data.</text>
</comment>
<organism evidence="4 5">
    <name type="scientific">Triplophysa rosa</name>
    <name type="common">Cave loach</name>
    <dbReference type="NCBI Taxonomy" id="992332"/>
    <lineage>
        <taxon>Eukaryota</taxon>
        <taxon>Metazoa</taxon>
        <taxon>Chordata</taxon>
        <taxon>Craniata</taxon>
        <taxon>Vertebrata</taxon>
        <taxon>Euteleostomi</taxon>
        <taxon>Actinopterygii</taxon>
        <taxon>Neopterygii</taxon>
        <taxon>Teleostei</taxon>
        <taxon>Ostariophysi</taxon>
        <taxon>Cypriniformes</taxon>
        <taxon>Nemacheilidae</taxon>
        <taxon>Triplophysa</taxon>
    </lineage>
</organism>
<evidence type="ECO:0000256" key="2">
    <source>
        <dbReference type="SAM" id="SignalP"/>
    </source>
</evidence>
<evidence type="ECO:0000256" key="1">
    <source>
        <dbReference type="SAM" id="MobiDB-lite"/>
    </source>
</evidence>
<protein>
    <submittedName>
        <fullName evidence="4">Mucin-2-like</fullName>
    </submittedName>
</protein>
<dbReference type="Pfam" id="PF01390">
    <property type="entry name" value="SEA"/>
    <property type="match status" value="1"/>
</dbReference>
<dbReference type="Gene3D" id="3.30.70.960">
    <property type="entry name" value="SEA domain"/>
    <property type="match status" value="1"/>
</dbReference>
<feature type="compositionally biased region" description="Low complexity" evidence="1">
    <location>
        <begin position="60"/>
        <end position="151"/>
    </location>
</feature>
<proteinExistence type="predicted"/>
<sequence>MPLTWVFFLSFHICSSGSIITDMNLEFRTNSVLPSDEEITNTLINANITFKITGVEVRPTDTPTTHKPTTKHQTTTRPITTTTNTRPPTTKTTTRPSTTTTTTTRPPTTKTTTRPTTTRPPTTKTTTRPTTTTTTTTTRPTTTTTTTTAVPKRPPPSVTIDMIIIEVFVPALGDTKSEEFKKLAGKVQSECDKVYKQKYGLLFIRTIVIAFRGAARTRAEQNVEAELELEFNETSSAPLPSSTEIVGTLKEAALTPNSGFNLIVVPSSIGVVKALQTIPVSILTNGTFVVALSNSSSTEYRNRASMIKTGLEPFFMDDYPSAFTVLFITDFSDVSAKSVSRATIQNFMNLTFAANSPLPNANQIVNTIVRAANSSSLPFKIFTHSITVNGTVYSSGEVSCKISVLNAILLVAVAFLAGMD</sequence>
<dbReference type="Proteomes" id="UP001059041">
    <property type="component" value="Linkage Group LG1"/>
</dbReference>
<reference evidence="4" key="1">
    <citation type="submission" date="2021-02" db="EMBL/GenBank/DDBJ databases">
        <title>Comparative genomics reveals that relaxation of natural selection precedes convergent phenotypic evolution of cavefish.</title>
        <authorList>
            <person name="Peng Z."/>
        </authorList>
    </citation>
    <scope>NUCLEOTIDE SEQUENCE</scope>
    <source>
        <tissue evidence="4">Muscle</tissue>
    </source>
</reference>
<dbReference type="EMBL" id="JAFHDT010000001">
    <property type="protein sequence ID" value="KAI7814664.1"/>
    <property type="molecule type" value="Genomic_DNA"/>
</dbReference>
<evidence type="ECO:0000259" key="3">
    <source>
        <dbReference type="Pfam" id="PF01390"/>
    </source>
</evidence>
<feature type="region of interest" description="Disordered" evidence="1">
    <location>
        <begin position="58"/>
        <end position="156"/>
    </location>
</feature>
<feature type="signal peptide" evidence="2">
    <location>
        <begin position="1"/>
        <end position="17"/>
    </location>
</feature>
<evidence type="ECO:0000313" key="4">
    <source>
        <dbReference type="EMBL" id="KAI7814664.1"/>
    </source>
</evidence>
<keyword evidence="2" id="KW-0732">Signal</keyword>
<feature type="domain" description="SEA" evidence="3">
    <location>
        <begin position="167"/>
        <end position="252"/>
    </location>
</feature>
<accession>A0A9W8CCR2</accession>
<dbReference type="InterPro" id="IPR000082">
    <property type="entry name" value="SEA_dom"/>
</dbReference>
<feature type="non-terminal residue" evidence="4">
    <location>
        <position position="420"/>
    </location>
</feature>
<evidence type="ECO:0000313" key="5">
    <source>
        <dbReference type="Proteomes" id="UP001059041"/>
    </source>
</evidence>
<name>A0A9W8CCR2_TRIRA</name>
<gene>
    <name evidence="4" type="ORF">IRJ41_023352</name>
</gene>
<keyword evidence="5" id="KW-1185">Reference proteome</keyword>
<dbReference type="AlphaFoldDB" id="A0A9W8CCR2"/>